<dbReference type="Gene3D" id="4.10.240.10">
    <property type="entry name" value="Zn(2)-C6 fungal-type DNA-binding domain"/>
    <property type="match status" value="1"/>
</dbReference>
<evidence type="ECO:0000256" key="1">
    <source>
        <dbReference type="ARBA" id="ARBA00022723"/>
    </source>
</evidence>
<dbReference type="PANTHER" id="PTHR47655">
    <property type="entry name" value="QUINIC ACID UTILIZATION ACTIVATOR"/>
    <property type="match status" value="1"/>
</dbReference>
<reference evidence="6" key="1">
    <citation type="submission" date="2019-03" db="EMBL/GenBank/DDBJ databases">
        <title>Snf2 controls pulcherriminic acid biosynthesis and connects pigmentation and antifungal activity of the yeast Metschnikowia pulcherrima.</title>
        <authorList>
            <person name="Gore-Lloyd D."/>
            <person name="Sumann I."/>
            <person name="Brachmann A.O."/>
            <person name="Schneeberger K."/>
            <person name="Ortiz-Merino R.A."/>
            <person name="Moreno-Beltran M."/>
            <person name="Schlaefli M."/>
            <person name="Kirner P."/>
            <person name="Santos Kron A."/>
            <person name="Wolfe K.H."/>
            <person name="Piel J."/>
            <person name="Ahrens C.H."/>
            <person name="Henk D."/>
            <person name="Freimoser F.M."/>
        </authorList>
    </citation>
    <scope>NUCLEOTIDE SEQUENCE [LARGE SCALE GENOMIC DNA]</scope>
    <source>
        <strain evidence="6">APC 1.2</strain>
    </source>
</reference>
<dbReference type="Proteomes" id="UP000292447">
    <property type="component" value="Chromosome II"/>
</dbReference>
<proteinExistence type="predicted"/>
<dbReference type="PROSITE" id="PS50048">
    <property type="entry name" value="ZN2_CY6_FUNGAL_2"/>
    <property type="match status" value="1"/>
</dbReference>
<dbReference type="PANTHER" id="PTHR47655:SF2">
    <property type="entry name" value="QUINIC ACID UTILIZATION ACTIVATOR"/>
    <property type="match status" value="1"/>
</dbReference>
<dbReference type="Pfam" id="PF04082">
    <property type="entry name" value="Fungal_trans"/>
    <property type="match status" value="1"/>
</dbReference>
<dbReference type="GO" id="GO:0045944">
    <property type="term" value="P:positive regulation of transcription by RNA polymerase II"/>
    <property type="evidence" value="ECO:0007669"/>
    <property type="project" value="TreeGrafter"/>
</dbReference>
<dbReference type="STRING" id="2163413.A0A4P6XI42"/>
<sequence length="846" mass="96157">MFKEIKKSRITTACDYCRSKRAKCDGKAPTCTNCQRNEINCTYSKKSKKRGLPTGYISNLEAQVNAYQYLMGYLVTPEANGGAGLLPVIRSALESSHNTLKPNRELDLAWKNSPVHERFALFVLLQKSDAEKSRSAPKSFPNEPEQVSLNVRESSTAHQILSPSQSTILSLPRSIEGPSASLTTPVTLDEFAFVDVDYESLLTNDIFHFTPEDVEPPQDRPPVALQYHGISQLMSGFSSSSILKYNSVLGTGEKNPFRVGTIFNISSLSMAQRFKQAGQVRVPLEIYRFPQDIRKMVEAYFHIYHPWMPMLDRFQVIRHVARLQDNTKPPSNLQLCSVISLIWSILALERVDDDPTLAFGFARNAILALECAPVTTMESIQSMILLGIFFYKAGDWDNAWVLILSSSRMAIDVRLMRSFARMNDKIPHDAQTNYDNTTRERTWATIYSINTLLAARMGRSPLVRATDWPTPVINDEGWEEWESWKSFGDGETFVIESGRCLLIFNELLKIITLLNRALTCNTDSMNTLDTALNFTESGSMLLYSFQKDMGDWMTNLPPHCELFNNKSPMVSYLHMCSNMVWCILCVRLLHMRDTMMLSLKGVIETRNLEYTTACISNRRILDQKASNMMLKYPFVDYFILMSLNFPGMLSLNPLDSANHTSAVAQMLESFLRFSISCRITWDLYRIENGMDVTEKWCGEDMNGSSTHSALFQRQQQQQKQQPEHYALEQSSKPDIKEASAPPSSNNANFSSLPRFEYNNRQQKFSSYNQNAPKEELDLFMLDTDFAKSDNRLDKFMKNLGFVSKDMGNLERNTSAQSLLLLSNLSMPIPEPNTDTVKGIGNDEEHN</sequence>
<keyword evidence="1" id="KW-0479">Metal-binding</keyword>
<organism evidence="5 6">
    <name type="scientific">Metschnikowia aff. pulcherrima</name>
    <dbReference type="NCBI Taxonomy" id="2163413"/>
    <lineage>
        <taxon>Eukaryota</taxon>
        <taxon>Fungi</taxon>
        <taxon>Dikarya</taxon>
        <taxon>Ascomycota</taxon>
        <taxon>Saccharomycotina</taxon>
        <taxon>Pichiomycetes</taxon>
        <taxon>Metschnikowiaceae</taxon>
        <taxon>Metschnikowia</taxon>
    </lineage>
</organism>
<dbReference type="SMART" id="SM00066">
    <property type="entry name" value="GAL4"/>
    <property type="match status" value="1"/>
</dbReference>
<evidence type="ECO:0000313" key="6">
    <source>
        <dbReference type="Proteomes" id="UP000292447"/>
    </source>
</evidence>
<keyword evidence="2" id="KW-0539">Nucleus</keyword>
<gene>
    <name evidence="5" type="primary">MPUL0B01340</name>
    <name evidence="5" type="ORF">METSCH_B01340</name>
</gene>
<accession>A0A4P6XI42</accession>
<name>A0A4P6XI42_9ASCO</name>
<feature type="compositionally biased region" description="Low complexity" evidence="3">
    <location>
        <begin position="738"/>
        <end position="752"/>
    </location>
</feature>
<dbReference type="GO" id="GO:0008270">
    <property type="term" value="F:zinc ion binding"/>
    <property type="evidence" value="ECO:0007669"/>
    <property type="project" value="InterPro"/>
</dbReference>
<evidence type="ECO:0000256" key="2">
    <source>
        <dbReference type="ARBA" id="ARBA00023242"/>
    </source>
</evidence>
<dbReference type="GO" id="GO:0000981">
    <property type="term" value="F:DNA-binding transcription factor activity, RNA polymerase II-specific"/>
    <property type="evidence" value="ECO:0007669"/>
    <property type="project" value="InterPro"/>
</dbReference>
<dbReference type="InterPro" id="IPR036864">
    <property type="entry name" value="Zn2-C6_fun-type_DNA-bd_sf"/>
</dbReference>
<dbReference type="SUPFAM" id="SSF57701">
    <property type="entry name" value="Zn2/Cys6 DNA-binding domain"/>
    <property type="match status" value="1"/>
</dbReference>
<dbReference type="InterPro" id="IPR052783">
    <property type="entry name" value="Metabolic/Drug-Res_Regulator"/>
</dbReference>
<dbReference type="AlphaFoldDB" id="A0A4P6XI42"/>
<protein>
    <submittedName>
        <fullName evidence="5">Transcription factor domain-containing protein</fullName>
    </submittedName>
</protein>
<dbReference type="InterPro" id="IPR001138">
    <property type="entry name" value="Zn2Cys6_DnaBD"/>
</dbReference>
<feature type="region of interest" description="Disordered" evidence="3">
    <location>
        <begin position="707"/>
        <end position="752"/>
    </location>
</feature>
<dbReference type="SMART" id="SM00906">
    <property type="entry name" value="Fungal_trans"/>
    <property type="match status" value="1"/>
</dbReference>
<keyword evidence="6" id="KW-1185">Reference proteome</keyword>
<dbReference type="GO" id="GO:0006351">
    <property type="term" value="P:DNA-templated transcription"/>
    <property type="evidence" value="ECO:0007669"/>
    <property type="project" value="InterPro"/>
</dbReference>
<dbReference type="PROSITE" id="PS00463">
    <property type="entry name" value="ZN2_CY6_FUNGAL_1"/>
    <property type="match status" value="1"/>
</dbReference>
<dbReference type="InterPro" id="IPR007219">
    <property type="entry name" value="XnlR_reg_dom"/>
</dbReference>
<dbReference type="Pfam" id="PF00172">
    <property type="entry name" value="Zn_clus"/>
    <property type="match status" value="1"/>
</dbReference>
<dbReference type="EMBL" id="CP034457">
    <property type="protein sequence ID" value="QBM86942.1"/>
    <property type="molecule type" value="Genomic_DNA"/>
</dbReference>
<dbReference type="CDD" id="cd00067">
    <property type="entry name" value="GAL4"/>
    <property type="match status" value="1"/>
</dbReference>
<feature type="compositionally biased region" description="Basic and acidic residues" evidence="3">
    <location>
        <begin position="721"/>
        <end position="737"/>
    </location>
</feature>
<dbReference type="GO" id="GO:0003677">
    <property type="term" value="F:DNA binding"/>
    <property type="evidence" value="ECO:0007669"/>
    <property type="project" value="InterPro"/>
</dbReference>
<evidence type="ECO:0000259" key="4">
    <source>
        <dbReference type="PROSITE" id="PS50048"/>
    </source>
</evidence>
<feature type="domain" description="Zn(2)-C6 fungal-type" evidence="4">
    <location>
        <begin position="13"/>
        <end position="43"/>
    </location>
</feature>
<dbReference type="CDD" id="cd12148">
    <property type="entry name" value="fungal_TF_MHR"/>
    <property type="match status" value="1"/>
</dbReference>
<evidence type="ECO:0000256" key="3">
    <source>
        <dbReference type="SAM" id="MobiDB-lite"/>
    </source>
</evidence>
<evidence type="ECO:0000313" key="5">
    <source>
        <dbReference type="EMBL" id="QBM86942.1"/>
    </source>
</evidence>